<name>A0A1E5Q7K7_9PROT</name>
<feature type="signal peptide" evidence="1">
    <location>
        <begin position="1"/>
        <end position="24"/>
    </location>
</feature>
<dbReference type="PROSITE" id="PS51257">
    <property type="entry name" value="PROKAR_LIPOPROTEIN"/>
    <property type="match status" value="1"/>
</dbReference>
<dbReference type="Pfam" id="PF03886">
    <property type="entry name" value="ABC_trans_aux"/>
    <property type="match status" value="1"/>
</dbReference>
<dbReference type="OrthoDB" id="8445211at2"/>
<dbReference type="RefSeq" id="WP_069957986.1">
    <property type="nucleotide sequence ID" value="NZ_MCGG01000025.1"/>
</dbReference>
<dbReference type="Gene3D" id="3.40.50.10610">
    <property type="entry name" value="ABC-type transport auxiliary lipoprotein component"/>
    <property type="match status" value="1"/>
</dbReference>
<evidence type="ECO:0000259" key="2">
    <source>
        <dbReference type="Pfam" id="PF03886"/>
    </source>
</evidence>
<dbReference type="AlphaFoldDB" id="A0A1E5Q7K7"/>
<proteinExistence type="predicted"/>
<dbReference type="EMBL" id="MCGG01000025">
    <property type="protein sequence ID" value="OEJ67157.1"/>
    <property type="molecule type" value="Genomic_DNA"/>
</dbReference>
<comment type="caution">
    <text evidence="3">The sequence shown here is derived from an EMBL/GenBank/DDBJ whole genome shotgun (WGS) entry which is preliminary data.</text>
</comment>
<evidence type="ECO:0000313" key="4">
    <source>
        <dbReference type="Proteomes" id="UP000095347"/>
    </source>
</evidence>
<reference evidence="4" key="1">
    <citation type="submission" date="2016-07" db="EMBL/GenBank/DDBJ databases">
        <authorList>
            <person name="Florea S."/>
            <person name="Webb J.S."/>
            <person name="Jaromczyk J."/>
            <person name="Schardl C.L."/>
        </authorList>
    </citation>
    <scope>NUCLEOTIDE SEQUENCE [LARGE SCALE GENOMIC DNA]</scope>
    <source>
        <strain evidence="4">MV-1</strain>
    </source>
</reference>
<dbReference type="Proteomes" id="UP000095347">
    <property type="component" value="Unassembled WGS sequence"/>
</dbReference>
<sequence length="215" mass="23063">MKHFIRTSLPTLLLVGLVAACASAPPAPEDAFYRLSPRAAAPLAGTPVLKGAIEVDRFVASGSLANRPVLFVEAGSNAVSEYHYHFWIEAPPILLQNALVSYLRSAGVAERVATPEMRDTPDYTVRGRLMRLETLVGETPKGVVEFELSLRRESDGALLVLGEYSSEVPSTSNGVKADVLAIEKAANNAFHDFVADIQAQGMEIQGSQTRGAEAK</sequence>
<feature type="domain" description="ABC-type transport auxiliary lipoprotein component" evidence="2">
    <location>
        <begin position="33"/>
        <end position="187"/>
    </location>
</feature>
<keyword evidence="4" id="KW-1185">Reference proteome</keyword>
<dbReference type="SUPFAM" id="SSF159594">
    <property type="entry name" value="XCC0632-like"/>
    <property type="match status" value="1"/>
</dbReference>
<dbReference type="InterPro" id="IPR005586">
    <property type="entry name" value="ABC_trans_aux"/>
</dbReference>
<accession>A0A1E5Q7K7</accession>
<evidence type="ECO:0000256" key="1">
    <source>
        <dbReference type="SAM" id="SignalP"/>
    </source>
</evidence>
<dbReference type="STRING" id="28181.BEN30_10295"/>
<gene>
    <name evidence="3" type="ORF">BEN30_10295</name>
</gene>
<organism evidence="3 4">
    <name type="scientific">Magnetovibrio blakemorei</name>
    <dbReference type="NCBI Taxonomy" id="28181"/>
    <lineage>
        <taxon>Bacteria</taxon>
        <taxon>Pseudomonadati</taxon>
        <taxon>Pseudomonadota</taxon>
        <taxon>Alphaproteobacteria</taxon>
        <taxon>Rhodospirillales</taxon>
        <taxon>Magnetovibrionaceae</taxon>
        <taxon>Magnetovibrio</taxon>
    </lineage>
</organism>
<protein>
    <recommendedName>
        <fullName evidence="2">ABC-type transport auxiliary lipoprotein component domain-containing protein</fullName>
    </recommendedName>
</protein>
<evidence type="ECO:0000313" key="3">
    <source>
        <dbReference type="EMBL" id="OEJ67157.1"/>
    </source>
</evidence>
<keyword evidence="1" id="KW-0732">Signal</keyword>
<feature type="chain" id="PRO_5009184110" description="ABC-type transport auxiliary lipoprotein component domain-containing protein" evidence="1">
    <location>
        <begin position="25"/>
        <end position="215"/>
    </location>
</feature>